<evidence type="ECO:0000259" key="2">
    <source>
        <dbReference type="PROSITE" id="PS50234"/>
    </source>
</evidence>
<dbReference type="PANTHER" id="PTHR22550:SF18">
    <property type="entry name" value="VWFA DOMAIN-CONTAINING PROTEIN"/>
    <property type="match status" value="1"/>
</dbReference>
<evidence type="ECO:0000256" key="1">
    <source>
        <dbReference type="SAM" id="Phobius"/>
    </source>
</evidence>
<keyword evidence="1" id="KW-1133">Transmembrane helix</keyword>
<name>A0A437Q5C6_9GAMM</name>
<keyword evidence="4" id="KW-1185">Reference proteome</keyword>
<comment type="caution">
    <text evidence="3">The sequence shown here is derived from an EMBL/GenBank/DDBJ whole genome shotgun (WGS) entry which is preliminary data.</text>
</comment>
<sequence length="329" mass="35748">MFEFAWLWAFALLPLPWLVRRFAPAAKVEQQAGLQVPFIDNLAAVAAQSASSRTLSERGPLLLGGLVWACLVTAVAKPQWLGEPIPQPLSGRDIMLAVDLSESMLESDFVIDRQRVDRLTATKVVAGDFIERREGDRVGLLLFADQAYLQAPLTRDRATVRQLLDEAQVGLAGRATAIGDVIGLAVKRFKTLQSSQRILVLMTDGENTAGALAPEAAIELAQAEGLTIYTVGIGRDSGGISFMGLSVGGGSSIDEALLTQIAQQTGGRYFRAQDLDQLVEIYALLDELEPVEQDADFFRPVSSLYQWPLGFGVLLLAILLVWQRQRGGI</sequence>
<feature type="domain" description="VWFA" evidence="2">
    <location>
        <begin position="93"/>
        <end position="288"/>
    </location>
</feature>
<dbReference type="InterPro" id="IPR036465">
    <property type="entry name" value="vWFA_dom_sf"/>
</dbReference>
<dbReference type="PANTHER" id="PTHR22550">
    <property type="entry name" value="SPORE GERMINATION PROTEIN"/>
    <property type="match status" value="1"/>
</dbReference>
<accession>A0A437Q5C6</accession>
<evidence type="ECO:0000313" key="3">
    <source>
        <dbReference type="EMBL" id="RVU29694.1"/>
    </source>
</evidence>
<dbReference type="PROSITE" id="PS50234">
    <property type="entry name" value="VWFA"/>
    <property type="match status" value="1"/>
</dbReference>
<proteinExistence type="predicted"/>
<dbReference type="InterPro" id="IPR033881">
    <property type="entry name" value="vWA_BatA_type"/>
</dbReference>
<reference evidence="3 4" key="1">
    <citation type="submission" date="2019-01" db="EMBL/GenBank/DDBJ databases">
        <authorList>
            <person name="Chen W.-M."/>
        </authorList>
    </citation>
    <scope>NUCLEOTIDE SEQUENCE [LARGE SCALE GENOMIC DNA]</scope>
    <source>
        <strain evidence="3 4">HPM-16</strain>
    </source>
</reference>
<dbReference type="CDD" id="cd01467">
    <property type="entry name" value="vWA_BatA_type"/>
    <property type="match status" value="1"/>
</dbReference>
<dbReference type="SUPFAM" id="SSF53300">
    <property type="entry name" value="vWA-like"/>
    <property type="match status" value="1"/>
</dbReference>
<dbReference type="Pfam" id="PF00092">
    <property type="entry name" value="VWA"/>
    <property type="match status" value="1"/>
</dbReference>
<dbReference type="EMBL" id="SACQ01000007">
    <property type="protein sequence ID" value="RVU29694.1"/>
    <property type="molecule type" value="Genomic_DNA"/>
</dbReference>
<feature type="transmembrane region" description="Helical" evidence="1">
    <location>
        <begin position="304"/>
        <end position="322"/>
    </location>
</feature>
<protein>
    <submittedName>
        <fullName evidence="3">VWA domain-containing protein</fullName>
    </submittedName>
</protein>
<dbReference type="SMART" id="SM00327">
    <property type="entry name" value="VWA"/>
    <property type="match status" value="1"/>
</dbReference>
<dbReference type="InterPro" id="IPR002035">
    <property type="entry name" value="VWF_A"/>
</dbReference>
<keyword evidence="1" id="KW-0472">Membrane</keyword>
<keyword evidence="1" id="KW-0812">Transmembrane</keyword>
<dbReference type="RefSeq" id="WP_127694978.1">
    <property type="nucleotide sequence ID" value="NZ_SACQ01000007.1"/>
</dbReference>
<organism evidence="3 4">
    <name type="scientific">Neptunomonas marina</name>
    <dbReference type="NCBI Taxonomy" id="1815562"/>
    <lineage>
        <taxon>Bacteria</taxon>
        <taxon>Pseudomonadati</taxon>
        <taxon>Pseudomonadota</taxon>
        <taxon>Gammaproteobacteria</taxon>
        <taxon>Oceanospirillales</taxon>
        <taxon>Oceanospirillaceae</taxon>
        <taxon>Neptunomonas</taxon>
    </lineage>
</organism>
<dbReference type="InterPro" id="IPR050768">
    <property type="entry name" value="UPF0353/GerABKA_families"/>
</dbReference>
<dbReference type="Gene3D" id="3.40.50.410">
    <property type="entry name" value="von Willebrand factor, type A domain"/>
    <property type="match status" value="1"/>
</dbReference>
<evidence type="ECO:0000313" key="4">
    <source>
        <dbReference type="Proteomes" id="UP000282818"/>
    </source>
</evidence>
<gene>
    <name evidence="3" type="ORF">EOE65_14155</name>
</gene>
<dbReference type="Proteomes" id="UP000282818">
    <property type="component" value="Unassembled WGS sequence"/>
</dbReference>
<dbReference type="AlphaFoldDB" id="A0A437Q5C6"/>